<keyword evidence="3 6" id="KW-0812">Transmembrane</keyword>
<evidence type="ECO:0000313" key="8">
    <source>
        <dbReference type="Proteomes" id="UP000601597"/>
    </source>
</evidence>
<dbReference type="Pfam" id="PF02104">
    <property type="entry name" value="SURF1"/>
    <property type="match status" value="1"/>
</dbReference>
<organism evidence="7 8">
    <name type="scientific">Marinobacter zhanjiangensis</name>
    <dbReference type="NCBI Taxonomy" id="578215"/>
    <lineage>
        <taxon>Bacteria</taxon>
        <taxon>Pseudomonadati</taxon>
        <taxon>Pseudomonadota</taxon>
        <taxon>Gammaproteobacteria</taxon>
        <taxon>Pseudomonadales</taxon>
        <taxon>Marinobacteraceae</taxon>
        <taxon>Marinobacter</taxon>
    </lineage>
</organism>
<accession>A0ABQ3ANM2</accession>
<comment type="subcellular location">
    <subcellularLocation>
        <location evidence="6">Cell membrane</location>
        <topology evidence="6">Multi-pass membrane protein</topology>
    </subcellularLocation>
    <subcellularLocation>
        <location evidence="1">Membrane</location>
    </subcellularLocation>
</comment>
<keyword evidence="8" id="KW-1185">Reference proteome</keyword>
<gene>
    <name evidence="7" type="ORF">GCM10007071_04400</name>
</gene>
<evidence type="ECO:0000256" key="6">
    <source>
        <dbReference type="RuleBase" id="RU363076"/>
    </source>
</evidence>
<evidence type="ECO:0000256" key="3">
    <source>
        <dbReference type="ARBA" id="ARBA00022692"/>
    </source>
</evidence>
<dbReference type="InterPro" id="IPR002994">
    <property type="entry name" value="Surf1/Shy1"/>
</dbReference>
<dbReference type="PROSITE" id="PS50895">
    <property type="entry name" value="SURF1"/>
    <property type="match status" value="1"/>
</dbReference>
<dbReference type="PANTHER" id="PTHR23427">
    <property type="entry name" value="SURFEIT LOCUS PROTEIN"/>
    <property type="match status" value="1"/>
</dbReference>
<dbReference type="InterPro" id="IPR045214">
    <property type="entry name" value="Surf1/Surf4"/>
</dbReference>
<dbReference type="RefSeq" id="WP_189572100.1">
    <property type="nucleotide sequence ID" value="NZ_BMXV01000001.1"/>
</dbReference>
<keyword evidence="5 6" id="KW-0472">Membrane</keyword>
<evidence type="ECO:0000256" key="1">
    <source>
        <dbReference type="ARBA" id="ARBA00004370"/>
    </source>
</evidence>
<dbReference type="Proteomes" id="UP000601597">
    <property type="component" value="Unassembled WGS sequence"/>
</dbReference>
<keyword evidence="4 6" id="KW-1133">Transmembrane helix</keyword>
<evidence type="ECO:0000313" key="7">
    <source>
        <dbReference type="EMBL" id="GGY60802.1"/>
    </source>
</evidence>
<comment type="caution">
    <text evidence="7">The sequence shown here is derived from an EMBL/GenBank/DDBJ whole genome shotgun (WGS) entry which is preliminary data.</text>
</comment>
<protein>
    <recommendedName>
        <fullName evidence="6">SURF1-like protein</fullName>
    </recommendedName>
</protein>
<dbReference type="EMBL" id="BMXV01000001">
    <property type="protein sequence ID" value="GGY60802.1"/>
    <property type="molecule type" value="Genomic_DNA"/>
</dbReference>
<evidence type="ECO:0000256" key="5">
    <source>
        <dbReference type="ARBA" id="ARBA00023136"/>
    </source>
</evidence>
<reference evidence="8" key="1">
    <citation type="journal article" date="2019" name="Int. J. Syst. Evol. Microbiol.">
        <title>The Global Catalogue of Microorganisms (GCM) 10K type strain sequencing project: providing services to taxonomists for standard genome sequencing and annotation.</title>
        <authorList>
            <consortium name="The Broad Institute Genomics Platform"/>
            <consortium name="The Broad Institute Genome Sequencing Center for Infectious Disease"/>
            <person name="Wu L."/>
            <person name="Ma J."/>
        </authorList>
    </citation>
    <scope>NUCLEOTIDE SEQUENCE [LARGE SCALE GENOMIC DNA]</scope>
    <source>
        <strain evidence="8">KCTC 22280</strain>
    </source>
</reference>
<comment type="caution">
    <text evidence="6">Lacks conserved residue(s) required for the propagation of feature annotation.</text>
</comment>
<dbReference type="PANTHER" id="PTHR23427:SF2">
    <property type="entry name" value="SURFEIT LOCUS PROTEIN 1"/>
    <property type="match status" value="1"/>
</dbReference>
<proteinExistence type="inferred from homology"/>
<dbReference type="CDD" id="cd06662">
    <property type="entry name" value="SURF1"/>
    <property type="match status" value="1"/>
</dbReference>
<keyword evidence="6" id="KW-1003">Cell membrane</keyword>
<comment type="similarity">
    <text evidence="2 6">Belongs to the SURF1 family.</text>
</comment>
<evidence type="ECO:0000256" key="4">
    <source>
        <dbReference type="ARBA" id="ARBA00022989"/>
    </source>
</evidence>
<evidence type="ECO:0000256" key="2">
    <source>
        <dbReference type="ARBA" id="ARBA00007165"/>
    </source>
</evidence>
<sequence>MSEHESRGRVWRPDWRLLLLALVLLPVLLGLGFWQLGRAAEKEQLLSQWSDPARATEWGQLDIDGAVTGQPISLTGDYGAPVWLLDNRTRDGAPGYEVLSLFHPDQGPPVLVNRGWVLAERRRDQLPEIDTPQGPVRLLARVADYPVPPVLAGEPTAGEQADRWPRRVQALPKEQVVRVEPEVAARTVKLDDSNQPGAFRADWEPDMMEAQTHYGYALQWFSMAAALIILTIIASFRKQES</sequence>
<feature type="transmembrane region" description="Helical" evidence="6">
    <location>
        <begin position="217"/>
        <end position="236"/>
    </location>
</feature>
<name>A0ABQ3ANM2_9GAMM</name>